<sequence length="148" mass="17677">MYFLSYVPYGERCEFIRIANQRDTKKIDINRQEDAFMANQTQEAQQRYKEYKKNQLENEIEEKRILDARAKHLSLEAKSLYEKVYSILNDTEVTIREEYTLIHTIIYEAKFKAVVEASEFIPAKYFASTFGGLFVFHIHNNPFHCHYC</sequence>
<reference evidence="1" key="1">
    <citation type="submission" date="2014-07" db="EMBL/GenBank/DDBJ databases">
        <authorList>
            <person name="Martin A.A"/>
            <person name="De Silva N."/>
        </authorList>
    </citation>
    <scope>NUCLEOTIDE SEQUENCE</scope>
</reference>
<name>A0A0K0F2P3_STRVS</name>
<evidence type="ECO:0000313" key="2">
    <source>
        <dbReference type="WBParaSite" id="SVE_0307300.1"/>
    </source>
</evidence>
<dbReference type="AlphaFoldDB" id="A0A0K0F2P3"/>
<accession>A0A0K0F2P3</accession>
<proteinExistence type="predicted"/>
<organism evidence="1 2">
    <name type="scientific">Strongyloides venezuelensis</name>
    <name type="common">Threadworm</name>
    <dbReference type="NCBI Taxonomy" id="75913"/>
    <lineage>
        <taxon>Eukaryota</taxon>
        <taxon>Metazoa</taxon>
        <taxon>Ecdysozoa</taxon>
        <taxon>Nematoda</taxon>
        <taxon>Chromadorea</taxon>
        <taxon>Rhabditida</taxon>
        <taxon>Tylenchina</taxon>
        <taxon>Panagrolaimomorpha</taxon>
        <taxon>Strongyloidoidea</taxon>
        <taxon>Strongyloididae</taxon>
        <taxon>Strongyloides</taxon>
    </lineage>
</organism>
<protein>
    <submittedName>
        <fullName evidence="2">V-type proton ATPase subunit G</fullName>
    </submittedName>
</protein>
<keyword evidence="1" id="KW-1185">Reference proteome</keyword>
<dbReference type="Proteomes" id="UP000035680">
    <property type="component" value="Unassembled WGS sequence"/>
</dbReference>
<reference evidence="2" key="2">
    <citation type="submission" date="2015-08" db="UniProtKB">
        <authorList>
            <consortium name="WormBaseParasite"/>
        </authorList>
    </citation>
    <scope>IDENTIFICATION</scope>
</reference>
<evidence type="ECO:0000313" key="1">
    <source>
        <dbReference type="Proteomes" id="UP000035680"/>
    </source>
</evidence>
<dbReference type="WBParaSite" id="SVE_0307300.1">
    <property type="protein sequence ID" value="SVE_0307300.1"/>
    <property type="gene ID" value="SVE_0307300"/>
</dbReference>